<proteinExistence type="predicted"/>
<dbReference type="PROSITE" id="PS51186">
    <property type="entry name" value="GNAT"/>
    <property type="match status" value="1"/>
</dbReference>
<evidence type="ECO:0000313" key="3">
    <source>
        <dbReference type="Proteomes" id="UP001241848"/>
    </source>
</evidence>
<gene>
    <name evidence="2" type="ORF">OIN60_16170</name>
</gene>
<organism evidence="2 3">
    <name type="scientific">Paenibacillus zeirhizosphaerae</name>
    <dbReference type="NCBI Taxonomy" id="2987519"/>
    <lineage>
        <taxon>Bacteria</taxon>
        <taxon>Bacillati</taxon>
        <taxon>Bacillota</taxon>
        <taxon>Bacilli</taxon>
        <taxon>Bacillales</taxon>
        <taxon>Paenibacillaceae</taxon>
        <taxon>Paenibacillus</taxon>
    </lineage>
</organism>
<dbReference type="InterPro" id="IPR051908">
    <property type="entry name" value="Ribosomal_N-acetyltransferase"/>
</dbReference>
<dbReference type="InterPro" id="IPR000182">
    <property type="entry name" value="GNAT_dom"/>
</dbReference>
<dbReference type="Proteomes" id="UP001241848">
    <property type="component" value="Unassembled WGS sequence"/>
</dbReference>
<feature type="domain" description="N-acetyltransferase" evidence="1">
    <location>
        <begin position="30"/>
        <end position="184"/>
    </location>
</feature>
<dbReference type="InterPro" id="IPR016181">
    <property type="entry name" value="Acyl_CoA_acyltransferase"/>
</dbReference>
<dbReference type="PANTHER" id="PTHR43441">
    <property type="entry name" value="RIBOSOMAL-PROTEIN-SERINE ACETYLTRANSFERASE"/>
    <property type="match status" value="1"/>
</dbReference>
<name>A0ABT9FUB1_9BACL</name>
<sequence length="192" mass="22037">MKIDPLLLDFPEQFETERLLVRAPQWGDGVPLNEAIVKSLEELRPFMPFARVTPAPEETEKVVRRGRIRFLERTDMMMVMCDKRSGGVLGACGLHRIDWSARRFEIGYWIRTSRSGEGLVTEAVLGMTDFAIRHLQANRLEIRCDDRNIRSAAVAKRAGFTLEGVLRNWEREEDGTLVNQMVFAKVRGVDFI</sequence>
<dbReference type="RefSeq" id="WP_305755903.1">
    <property type="nucleotide sequence ID" value="NZ_JAPCKK010000018.1"/>
</dbReference>
<dbReference type="SUPFAM" id="SSF55729">
    <property type="entry name" value="Acyl-CoA N-acyltransferases (Nat)"/>
    <property type="match status" value="1"/>
</dbReference>
<accession>A0ABT9FUB1</accession>
<dbReference type="EMBL" id="JAPCKK010000018">
    <property type="protein sequence ID" value="MDP4098293.1"/>
    <property type="molecule type" value="Genomic_DNA"/>
</dbReference>
<evidence type="ECO:0000313" key="2">
    <source>
        <dbReference type="EMBL" id="MDP4098293.1"/>
    </source>
</evidence>
<protein>
    <submittedName>
        <fullName evidence="2">GNAT family N-acetyltransferase</fullName>
    </submittedName>
</protein>
<comment type="caution">
    <text evidence="2">The sequence shown here is derived from an EMBL/GenBank/DDBJ whole genome shotgun (WGS) entry which is preliminary data.</text>
</comment>
<dbReference type="Pfam" id="PF13302">
    <property type="entry name" value="Acetyltransf_3"/>
    <property type="match status" value="1"/>
</dbReference>
<evidence type="ECO:0000259" key="1">
    <source>
        <dbReference type="PROSITE" id="PS51186"/>
    </source>
</evidence>
<keyword evidence="3" id="KW-1185">Reference proteome</keyword>
<dbReference type="PANTHER" id="PTHR43441:SF3">
    <property type="entry name" value="ACETYLTRANSFERASE"/>
    <property type="match status" value="1"/>
</dbReference>
<dbReference type="Gene3D" id="3.40.630.30">
    <property type="match status" value="1"/>
</dbReference>
<reference evidence="2 3" key="1">
    <citation type="submission" date="2022-10" db="EMBL/GenBank/DDBJ databases">
        <title>Paenibacillus description and whole genome data of maize root bacterial community.</title>
        <authorList>
            <person name="Marton D."/>
            <person name="Farkas M."/>
            <person name="Cserhati M."/>
        </authorList>
    </citation>
    <scope>NUCLEOTIDE SEQUENCE [LARGE SCALE GENOMIC DNA]</scope>
    <source>
        <strain evidence="2 3">P96</strain>
    </source>
</reference>